<dbReference type="RefSeq" id="WP_106165893.1">
    <property type="nucleotide sequence ID" value="NZ_JAVKZF010000005.1"/>
</dbReference>
<dbReference type="Pfam" id="PF00486">
    <property type="entry name" value="Trans_reg_C"/>
    <property type="match status" value="1"/>
</dbReference>
<protein>
    <submittedName>
        <fullName evidence="9">Transcriptional regulator</fullName>
    </submittedName>
</protein>
<dbReference type="CDD" id="cd00383">
    <property type="entry name" value="trans_reg_C"/>
    <property type="match status" value="1"/>
</dbReference>
<dbReference type="GO" id="GO:0032993">
    <property type="term" value="C:protein-DNA complex"/>
    <property type="evidence" value="ECO:0007669"/>
    <property type="project" value="TreeGrafter"/>
</dbReference>
<dbReference type="InterPro" id="IPR001867">
    <property type="entry name" value="OmpR/PhoB-type_DNA-bd"/>
</dbReference>
<dbReference type="SMART" id="SM00267">
    <property type="entry name" value="GGDEF"/>
    <property type="match status" value="1"/>
</dbReference>
<feature type="modified residue" description="4-aspartylphosphate" evidence="3">
    <location>
        <position position="421"/>
    </location>
</feature>
<dbReference type="InterPro" id="IPR029787">
    <property type="entry name" value="Nucleotide_cyclase"/>
</dbReference>
<dbReference type="SUPFAM" id="SSF47226">
    <property type="entry name" value="Histidine-containing phosphotransfer domain, HPT domain"/>
    <property type="match status" value="1"/>
</dbReference>
<feature type="DNA-binding region" description="OmpR/PhoB-type" evidence="4">
    <location>
        <begin position="124"/>
        <end position="223"/>
    </location>
</feature>
<evidence type="ECO:0000256" key="4">
    <source>
        <dbReference type="PROSITE-ProRule" id="PRU01091"/>
    </source>
</evidence>
<evidence type="ECO:0000259" key="8">
    <source>
        <dbReference type="PROSITE" id="PS51755"/>
    </source>
</evidence>
<evidence type="ECO:0000313" key="9">
    <source>
        <dbReference type="EMBL" id="RUT14668.1"/>
    </source>
</evidence>
<dbReference type="Gene3D" id="3.40.50.2300">
    <property type="match status" value="3"/>
</dbReference>
<feature type="domain" description="Response regulatory" evidence="5">
    <location>
        <begin position="372"/>
        <end position="488"/>
    </location>
</feature>
<dbReference type="InterPro" id="IPR000160">
    <property type="entry name" value="GGDEF_dom"/>
</dbReference>
<proteinExistence type="predicted"/>
<dbReference type="Pfam" id="PF00072">
    <property type="entry name" value="Response_reg"/>
    <property type="match status" value="3"/>
</dbReference>
<sequence length="806" mass="89545">MKILVVEDDEAVVNVLSLLLSSHNYVVEVAVDGQIAWELIEVYDYDLILLDVLLPKLDGISLCQRLRSHGYQMPILLVTGQDNSQDKAMGLDAGADDYIVKPFEQQELLARIRALLRRASVNPAPVLEWGSLRLNPATSEVTYAENLLSLTPKEYALLELFLRNTRRVFSYGAIQDHLWAYEDIPSEDAVRTHIKTLRQKLKKAGAPVDSIETVYGIGYRLKPLESKAKNRQLESFNLPSTAKGEPIEQQTLTALSEVWNRFKARVNKQIEILQQAAAALMNQALDRELRQQAEQEAHTLSGSLGTFGFPKGSQLANRIERLLQVGESLEQNEIVCLCELVAALRQEVKQSPEELNLEADEEPIDDSDPRPLLLVVDRDRPWAEQVVKEAASWGFRGAIASTLVQATASLEEQSPTIALFDPTIAQLTEDSLTLLVKLNNWTPPIPVVVCTAQASLTERLEVARLGGQAFLHKPVTPTQALEAVLQVQQRVEMFRQIGIGGATEVRVMIVDDDPQILAALRTLLEPWGLQVTTLEDPQQFCQILEATLPDLLILDVGMPNVSGIELCQIVRNDSRWGRLPIIFLTAHTDSSTVNQVFAVGADDFVSKPIVGPELISRILNRLERIQLLRNMTEIDPLTMVYNRQKFVQATSQLLCLAGQQGQPLCLAFLDIDCLKQINDLYGYSTGDIVLRQCGQLLRQTFQQQSVVARWVGEEFVVTLYGATKAEGIERLSRVSQTIRQQWFTSSDRTHRFRVTVSAGIAQYPDDGTDLDSLCRAALAALHQSKLAGCDCIFSAGGTPSSILASS</sequence>
<dbReference type="InterPro" id="IPR011006">
    <property type="entry name" value="CheY-like_superfamily"/>
</dbReference>
<evidence type="ECO:0000256" key="2">
    <source>
        <dbReference type="PROSITE-ProRule" id="PRU00110"/>
    </source>
</evidence>
<dbReference type="InterPro" id="IPR043128">
    <property type="entry name" value="Rev_trsase/Diguanyl_cyclase"/>
</dbReference>
<dbReference type="NCBIfam" id="TIGR00254">
    <property type="entry name" value="GGDEF"/>
    <property type="match status" value="1"/>
</dbReference>
<dbReference type="Pfam" id="PF01627">
    <property type="entry name" value="Hpt"/>
    <property type="match status" value="1"/>
</dbReference>
<feature type="domain" description="Response regulatory" evidence="5">
    <location>
        <begin position="506"/>
        <end position="622"/>
    </location>
</feature>
<dbReference type="CDD" id="cd00156">
    <property type="entry name" value="REC"/>
    <property type="match status" value="2"/>
</dbReference>
<evidence type="ECO:0000256" key="3">
    <source>
        <dbReference type="PROSITE-ProRule" id="PRU00169"/>
    </source>
</evidence>
<dbReference type="InterPro" id="IPR001789">
    <property type="entry name" value="Sig_transdc_resp-reg_receiver"/>
</dbReference>
<feature type="domain" description="HPt" evidence="7">
    <location>
        <begin position="251"/>
        <end position="358"/>
    </location>
</feature>
<evidence type="ECO:0000259" key="6">
    <source>
        <dbReference type="PROSITE" id="PS50887"/>
    </source>
</evidence>
<gene>
    <name evidence="9" type="ORF">DSM107010_02140</name>
</gene>
<dbReference type="SUPFAM" id="SSF52172">
    <property type="entry name" value="CheY-like"/>
    <property type="match status" value="3"/>
</dbReference>
<evidence type="ECO:0000256" key="1">
    <source>
        <dbReference type="ARBA" id="ARBA00023125"/>
    </source>
</evidence>
<organism evidence="9 10">
    <name type="scientific">Chroococcidiopsis cubana SAG 39.79</name>
    <dbReference type="NCBI Taxonomy" id="388085"/>
    <lineage>
        <taxon>Bacteria</taxon>
        <taxon>Bacillati</taxon>
        <taxon>Cyanobacteriota</taxon>
        <taxon>Cyanophyceae</taxon>
        <taxon>Chroococcidiopsidales</taxon>
        <taxon>Chroococcidiopsidaceae</taxon>
        <taxon>Chroococcidiopsis</taxon>
    </lineage>
</organism>
<feature type="modified residue" description="4-aspartylphosphate" evidence="3">
    <location>
        <position position="555"/>
    </location>
</feature>
<dbReference type="GO" id="GO:0000156">
    <property type="term" value="F:phosphorelay response regulator activity"/>
    <property type="evidence" value="ECO:0007669"/>
    <property type="project" value="TreeGrafter"/>
</dbReference>
<feature type="modified residue" description="4-aspartylphosphate" evidence="3">
    <location>
        <position position="51"/>
    </location>
</feature>
<dbReference type="GO" id="GO:0005829">
    <property type="term" value="C:cytosol"/>
    <property type="evidence" value="ECO:0007669"/>
    <property type="project" value="TreeGrafter"/>
</dbReference>
<comment type="caution">
    <text evidence="9">The sequence shown here is derived from an EMBL/GenBank/DDBJ whole genome shotgun (WGS) entry which is preliminary data.</text>
</comment>
<evidence type="ECO:0000259" key="7">
    <source>
        <dbReference type="PROSITE" id="PS50894"/>
    </source>
</evidence>
<dbReference type="Proteomes" id="UP000282574">
    <property type="component" value="Unassembled WGS sequence"/>
</dbReference>
<dbReference type="PROSITE" id="PS50110">
    <property type="entry name" value="RESPONSE_REGULATORY"/>
    <property type="match status" value="3"/>
</dbReference>
<dbReference type="PANTHER" id="PTHR48111:SF15">
    <property type="entry name" value="OMPR SUBFAMILY"/>
    <property type="match status" value="1"/>
</dbReference>
<evidence type="ECO:0000313" key="10">
    <source>
        <dbReference type="Proteomes" id="UP000282574"/>
    </source>
</evidence>
<dbReference type="Gene3D" id="6.10.250.690">
    <property type="match status" value="1"/>
</dbReference>
<dbReference type="AlphaFoldDB" id="A0AB37UT70"/>
<dbReference type="InterPro" id="IPR036641">
    <property type="entry name" value="HPT_dom_sf"/>
</dbReference>
<dbReference type="PROSITE" id="PS50894">
    <property type="entry name" value="HPT"/>
    <property type="match status" value="1"/>
</dbReference>
<dbReference type="Gene3D" id="1.20.120.160">
    <property type="entry name" value="HPT domain"/>
    <property type="match status" value="1"/>
</dbReference>
<keyword evidence="3" id="KW-0597">Phosphoprotein</keyword>
<dbReference type="InterPro" id="IPR008207">
    <property type="entry name" value="Sig_transdc_His_kin_Hpt_dom"/>
</dbReference>
<feature type="domain" description="Response regulatory" evidence="5">
    <location>
        <begin position="2"/>
        <end position="116"/>
    </location>
</feature>
<dbReference type="PANTHER" id="PTHR48111">
    <property type="entry name" value="REGULATOR OF RPOS"/>
    <property type="match status" value="1"/>
</dbReference>
<name>A0AB37UT70_9CYAN</name>
<dbReference type="Pfam" id="PF00990">
    <property type="entry name" value="GGDEF"/>
    <property type="match status" value="1"/>
</dbReference>
<dbReference type="InterPro" id="IPR036388">
    <property type="entry name" value="WH-like_DNA-bd_sf"/>
</dbReference>
<dbReference type="Gene3D" id="3.30.70.270">
    <property type="match status" value="1"/>
</dbReference>
<dbReference type="CDD" id="cd19935">
    <property type="entry name" value="REC_OmpR_CusR-like"/>
    <property type="match status" value="1"/>
</dbReference>
<evidence type="ECO:0000259" key="5">
    <source>
        <dbReference type="PROSITE" id="PS50110"/>
    </source>
</evidence>
<dbReference type="PROSITE" id="PS50887">
    <property type="entry name" value="GGDEF"/>
    <property type="match status" value="1"/>
</dbReference>
<dbReference type="GO" id="GO:0000976">
    <property type="term" value="F:transcription cis-regulatory region binding"/>
    <property type="evidence" value="ECO:0007669"/>
    <property type="project" value="TreeGrafter"/>
</dbReference>
<reference evidence="9 10" key="1">
    <citation type="journal article" date="2019" name="Genome Biol. Evol.">
        <title>Day and night: Metabolic profiles and evolutionary relationships of six axenic non-marine cyanobacteria.</title>
        <authorList>
            <person name="Will S.E."/>
            <person name="Henke P."/>
            <person name="Boedeker C."/>
            <person name="Huang S."/>
            <person name="Brinkmann H."/>
            <person name="Rohde M."/>
            <person name="Jarek M."/>
            <person name="Friedl T."/>
            <person name="Seufert S."/>
            <person name="Schumacher M."/>
            <person name="Overmann J."/>
            <person name="Neumann-Schaal M."/>
            <person name="Petersen J."/>
        </authorList>
    </citation>
    <scope>NUCLEOTIDE SEQUENCE [LARGE SCALE GENOMIC DNA]</scope>
    <source>
        <strain evidence="9 10">SAG 39.79</strain>
    </source>
</reference>
<accession>A0AB37UT70</accession>
<dbReference type="InterPro" id="IPR016032">
    <property type="entry name" value="Sig_transdc_resp-reg_C-effctor"/>
</dbReference>
<dbReference type="Gene3D" id="1.10.10.10">
    <property type="entry name" value="Winged helix-like DNA-binding domain superfamily/Winged helix DNA-binding domain"/>
    <property type="match status" value="1"/>
</dbReference>
<keyword evidence="10" id="KW-1185">Reference proteome</keyword>
<feature type="domain" description="GGDEF" evidence="6">
    <location>
        <begin position="662"/>
        <end position="797"/>
    </location>
</feature>
<dbReference type="SUPFAM" id="SSF55073">
    <property type="entry name" value="Nucleotide cyclase"/>
    <property type="match status" value="1"/>
</dbReference>
<feature type="modified residue" description="Phosphohistidine" evidence="2">
    <location>
        <position position="298"/>
    </location>
</feature>
<dbReference type="GO" id="GO:0006355">
    <property type="term" value="P:regulation of DNA-templated transcription"/>
    <property type="evidence" value="ECO:0007669"/>
    <property type="project" value="InterPro"/>
</dbReference>
<feature type="domain" description="OmpR/PhoB-type" evidence="8">
    <location>
        <begin position="124"/>
        <end position="223"/>
    </location>
</feature>
<dbReference type="InterPro" id="IPR039420">
    <property type="entry name" value="WalR-like"/>
</dbReference>
<dbReference type="EMBL" id="RSCK01000001">
    <property type="protein sequence ID" value="RUT14668.1"/>
    <property type="molecule type" value="Genomic_DNA"/>
</dbReference>
<dbReference type="SMART" id="SM00862">
    <property type="entry name" value="Trans_reg_C"/>
    <property type="match status" value="1"/>
</dbReference>
<dbReference type="SMART" id="SM00448">
    <property type="entry name" value="REC"/>
    <property type="match status" value="3"/>
</dbReference>
<dbReference type="CDD" id="cd01949">
    <property type="entry name" value="GGDEF"/>
    <property type="match status" value="1"/>
</dbReference>
<keyword evidence="1 4" id="KW-0238">DNA-binding</keyword>
<dbReference type="PROSITE" id="PS51755">
    <property type="entry name" value="OMPR_PHOB"/>
    <property type="match status" value="1"/>
</dbReference>
<dbReference type="SUPFAM" id="SSF46894">
    <property type="entry name" value="C-terminal effector domain of the bipartite response regulators"/>
    <property type="match status" value="1"/>
</dbReference>